<gene>
    <name evidence="1" type="ORF">A4W93_06105</name>
</gene>
<evidence type="ECO:0000313" key="2">
    <source>
        <dbReference type="Proteomes" id="UP000193427"/>
    </source>
</evidence>
<dbReference type="InterPro" id="IPR025148">
    <property type="entry name" value="AtzG-like"/>
</dbReference>
<accession>A0A1W6L5Q5</accession>
<reference evidence="1 2" key="1">
    <citation type="submission" date="2016-04" db="EMBL/GenBank/DDBJ databases">
        <title>Complete genome sequence of natural rubber-degrading, novel Gram-negative bacterium, Rhizobacter gummiphilus strain NS21.</title>
        <authorList>
            <person name="Tabata M."/>
            <person name="Kasai D."/>
            <person name="Fukuda M."/>
        </authorList>
    </citation>
    <scope>NUCLEOTIDE SEQUENCE [LARGE SCALE GENOMIC DNA]</scope>
    <source>
        <strain evidence="1 2">NS21</strain>
    </source>
</reference>
<dbReference type="Pfam" id="PF13318">
    <property type="entry name" value="AtzG-like"/>
    <property type="match status" value="1"/>
</dbReference>
<organism evidence="1 2">
    <name type="scientific">Piscinibacter gummiphilus</name>
    <dbReference type="NCBI Taxonomy" id="946333"/>
    <lineage>
        <taxon>Bacteria</taxon>
        <taxon>Pseudomonadati</taxon>
        <taxon>Pseudomonadota</taxon>
        <taxon>Betaproteobacteria</taxon>
        <taxon>Burkholderiales</taxon>
        <taxon>Sphaerotilaceae</taxon>
        <taxon>Piscinibacter</taxon>
    </lineage>
</organism>
<dbReference type="RefSeq" id="WP_085749779.1">
    <property type="nucleotide sequence ID" value="NZ_BSPR01000002.1"/>
</dbReference>
<keyword evidence="2" id="KW-1185">Reference proteome</keyword>
<proteinExistence type="predicted"/>
<sequence length="72" mass="8060">MPDLPPPETLDYVRASARFLNLPLDEERIARVAVHLERTRHMVADLQALPLDVDVEPAEIYKPAPFPPGSDS</sequence>
<protein>
    <submittedName>
        <fullName evidence="1">Uncharacterized protein</fullName>
    </submittedName>
</protein>
<name>A0A1W6L5Q5_9BURK</name>
<evidence type="ECO:0000313" key="1">
    <source>
        <dbReference type="EMBL" id="ARN19517.1"/>
    </source>
</evidence>
<dbReference type="Proteomes" id="UP000193427">
    <property type="component" value="Chromosome"/>
</dbReference>
<dbReference type="STRING" id="946333.A4W93_06105"/>
<dbReference type="KEGG" id="rgu:A4W93_06105"/>
<dbReference type="AlphaFoldDB" id="A0A1W6L5Q5"/>
<dbReference type="EMBL" id="CP015118">
    <property type="protein sequence ID" value="ARN19517.1"/>
    <property type="molecule type" value="Genomic_DNA"/>
</dbReference>